<proteinExistence type="predicted"/>
<evidence type="ECO:0000313" key="2">
    <source>
        <dbReference type="EMBL" id="CAL1568573.1"/>
    </source>
</evidence>
<feature type="region of interest" description="Disordered" evidence="1">
    <location>
        <begin position="26"/>
        <end position="116"/>
    </location>
</feature>
<organism evidence="2 3">
    <name type="scientific">Knipowitschia caucasica</name>
    <name type="common">Caucasian dwarf goby</name>
    <name type="synonym">Pomatoschistus caucasicus</name>
    <dbReference type="NCBI Taxonomy" id="637954"/>
    <lineage>
        <taxon>Eukaryota</taxon>
        <taxon>Metazoa</taxon>
        <taxon>Chordata</taxon>
        <taxon>Craniata</taxon>
        <taxon>Vertebrata</taxon>
        <taxon>Euteleostomi</taxon>
        <taxon>Actinopterygii</taxon>
        <taxon>Neopterygii</taxon>
        <taxon>Teleostei</taxon>
        <taxon>Neoteleostei</taxon>
        <taxon>Acanthomorphata</taxon>
        <taxon>Gobiaria</taxon>
        <taxon>Gobiiformes</taxon>
        <taxon>Gobioidei</taxon>
        <taxon>Gobiidae</taxon>
        <taxon>Gobiinae</taxon>
        <taxon>Knipowitschia</taxon>
    </lineage>
</organism>
<evidence type="ECO:0000256" key="1">
    <source>
        <dbReference type="SAM" id="MobiDB-lite"/>
    </source>
</evidence>
<dbReference type="AlphaFoldDB" id="A0AAV2ITK1"/>
<feature type="compositionally biased region" description="Basic and acidic residues" evidence="1">
    <location>
        <begin position="89"/>
        <end position="113"/>
    </location>
</feature>
<feature type="compositionally biased region" description="Basic and acidic residues" evidence="1">
    <location>
        <begin position="73"/>
        <end position="82"/>
    </location>
</feature>
<sequence length="136" mass="14950">MQGGTSELWPALTQSRCRLVGKSVPRCGPASSSTMAMLQRPNLPPRTRVYTSLTSNPNSLRVGQSDIDGEGEEERRGGEGSKDMCVLIRGREGEKRKREGEEERRGRESRDRCQLATGVRVSITKAMERGVGTGWG</sequence>
<keyword evidence="3" id="KW-1185">Reference proteome</keyword>
<dbReference type="EMBL" id="OZ035823">
    <property type="protein sequence ID" value="CAL1568573.1"/>
    <property type="molecule type" value="Genomic_DNA"/>
</dbReference>
<dbReference type="Proteomes" id="UP001497482">
    <property type="component" value="Chromosome 1"/>
</dbReference>
<reference evidence="2 3" key="1">
    <citation type="submission" date="2024-04" db="EMBL/GenBank/DDBJ databases">
        <authorList>
            <person name="Waldvogel A.-M."/>
            <person name="Schoenle A."/>
        </authorList>
    </citation>
    <scope>NUCLEOTIDE SEQUENCE [LARGE SCALE GENOMIC DNA]</scope>
</reference>
<feature type="compositionally biased region" description="Polar residues" evidence="1">
    <location>
        <begin position="49"/>
        <end position="62"/>
    </location>
</feature>
<accession>A0AAV2ITK1</accession>
<evidence type="ECO:0000313" key="3">
    <source>
        <dbReference type="Proteomes" id="UP001497482"/>
    </source>
</evidence>
<name>A0AAV2ITK1_KNICA</name>
<protein>
    <submittedName>
        <fullName evidence="2">Uncharacterized protein</fullName>
    </submittedName>
</protein>
<gene>
    <name evidence="2" type="ORF">KC01_LOCUS1161</name>
</gene>